<dbReference type="RefSeq" id="WP_014335428.1">
    <property type="nucleotide sequence ID" value="NC_017519.1"/>
</dbReference>
<evidence type="ECO:0000313" key="2">
    <source>
        <dbReference type="Proteomes" id="UP000008738"/>
    </source>
</evidence>
<dbReference type="Proteomes" id="UP000008738">
    <property type="component" value="Chromosome"/>
</dbReference>
<dbReference type="EMBL" id="CP002669">
    <property type="protein sequence ID" value="AEC45796.1"/>
    <property type="molecule type" value="Genomic_DNA"/>
</dbReference>
<sequence length="52" mass="5697">MFKKIVSKKIALTATSIVNPTGELLNLVDTIISISDVLITQVLDIVLRVDED</sequence>
<organism evidence="1 2">
    <name type="scientific">Mesomycoplasma hyorhinis (strain MCLD)</name>
    <name type="common">Mycoplasma hyorhinis</name>
    <dbReference type="NCBI Taxonomy" id="936139"/>
    <lineage>
        <taxon>Bacteria</taxon>
        <taxon>Bacillati</taxon>
        <taxon>Mycoplasmatota</taxon>
        <taxon>Mycoplasmoidales</taxon>
        <taxon>Metamycoplasmataceae</taxon>
        <taxon>Mesomycoplasma</taxon>
    </lineage>
</organism>
<gene>
    <name evidence="1" type="ordered locus">SRH_01150</name>
</gene>
<protein>
    <submittedName>
        <fullName evidence="1">Uncharacterized protein</fullName>
    </submittedName>
</protein>
<reference evidence="1 2" key="1">
    <citation type="journal article" date="2011" name="J. Bacteriol.">
        <title>Genome analysis of a Mycoplasma hyorhinis strain derived from a primary human melanoma cell line.</title>
        <authorList>
            <person name="Kornspan J.D."/>
            <person name="Lysnyansky I."/>
            <person name="Kahan T."/>
            <person name="Herrmann R."/>
            <person name="Rottem S."/>
            <person name="Nir-Paz R."/>
        </authorList>
    </citation>
    <scope>NUCLEOTIDE SEQUENCE [LARGE SCALE GENOMIC DNA]</scope>
    <source>
        <strain evidence="1 2">MCLD</strain>
    </source>
</reference>
<keyword evidence="2" id="KW-1185">Reference proteome</keyword>
<proteinExistence type="predicted"/>
<accession>A0ABM5M5X9</accession>
<name>A0ABM5M5X9_MESHM</name>
<evidence type="ECO:0000313" key="1">
    <source>
        <dbReference type="EMBL" id="AEC45796.1"/>
    </source>
</evidence>